<protein>
    <submittedName>
        <fullName evidence="1">Uncharacterized protein</fullName>
    </submittedName>
</protein>
<evidence type="ECO:0000313" key="2">
    <source>
        <dbReference type="Proteomes" id="UP000011750"/>
    </source>
</evidence>
<dbReference type="InParanoid" id="M4D815"/>
<name>M4D815_BRACM</name>
<accession>M4D815</accession>
<dbReference type="Gramene" id="Bra012625.1">
    <property type="protein sequence ID" value="Bra012625.1-P"/>
    <property type="gene ID" value="Bra012625"/>
</dbReference>
<organism evidence="1 2">
    <name type="scientific">Brassica campestris</name>
    <name type="common">Field mustard</name>
    <dbReference type="NCBI Taxonomy" id="3711"/>
    <lineage>
        <taxon>Eukaryota</taxon>
        <taxon>Viridiplantae</taxon>
        <taxon>Streptophyta</taxon>
        <taxon>Embryophyta</taxon>
        <taxon>Tracheophyta</taxon>
        <taxon>Spermatophyta</taxon>
        <taxon>Magnoliopsida</taxon>
        <taxon>eudicotyledons</taxon>
        <taxon>Gunneridae</taxon>
        <taxon>Pentapetalae</taxon>
        <taxon>rosids</taxon>
        <taxon>malvids</taxon>
        <taxon>Brassicales</taxon>
        <taxon>Brassicaceae</taxon>
        <taxon>Brassiceae</taxon>
        <taxon>Brassica</taxon>
    </lineage>
</organism>
<dbReference type="AlphaFoldDB" id="M4D815"/>
<reference evidence="1 2" key="2">
    <citation type="journal article" date="2018" name="Hortic Res">
        <title>Improved Brassica rapa reference genome by single-molecule sequencing and chromosome conformation capture technologies.</title>
        <authorList>
            <person name="Zhang L."/>
            <person name="Cai X."/>
            <person name="Wu J."/>
            <person name="Liu M."/>
            <person name="Grob S."/>
            <person name="Cheng F."/>
            <person name="Liang J."/>
            <person name="Cai C."/>
            <person name="Liu Z."/>
            <person name="Liu B."/>
            <person name="Wang F."/>
            <person name="Li S."/>
            <person name="Liu F."/>
            <person name="Li X."/>
            <person name="Cheng L."/>
            <person name="Yang W."/>
            <person name="Li M.H."/>
            <person name="Grossniklaus U."/>
            <person name="Zheng H."/>
            <person name="Wang X."/>
        </authorList>
    </citation>
    <scope>NUCLEOTIDE SEQUENCE [LARGE SCALE GENOMIC DNA]</scope>
    <source>
        <strain evidence="1 2">cv. Chiifu-401-42</strain>
    </source>
</reference>
<reference evidence="1" key="3">
    <citation type="submission" date="2023-03" db="UniProtKB">
        <authorList>
            <consortium name="EnsemblPlants"/>
        </authorList>
    </citation>
    <scope>IDENTIFICATION</scope>
    <source>
        <strain evidence="1">cv. Chiifu-401-42</strain>
    </source>
</reference>
<dbReference type="Proteomes" id="UP000011750">
    <property type="component" value="Chromosome A03"/>
</dbReference>
<reference evidence="1 2" key="1">
    <citation type="journal article" date="2011" name="Nat. Genet.">
        <title>The genome of the mesopolyploid crop species Brassica rapa.</title>
        <authorList>
            <consortium name="Brassica rapa Genome Sequencing Project Consortium"/>
            <person name="Wang X."/>
            <person name="Wang H."/>
            <person name="Wang J."/>
            <person name="Sun R."/>
            <person name="Wu J."/>
            <person name="Liu S."/>
            <person name="Bai Y."/>
            <person name="Mun J.H."/>
            <person name="Bancroft I."/>
            <person name="Cheng F."/>
            <person name="Huang S."/>
            <person name="Li X."/>
            <person name="Hua W."/>
            <person name="Wang J."/>
            <person name="Wang X."/>
            <person name="Freeling M."/>
            <person name="Pires J.C."/>
            <person name="Paterson A.H."/>
            <person name="Chalhoub B."/>
            <person name="Wang B."/>
            <person name="Hayward A."/>
            <person name="Sharpe A.G."/>
            <person name="Park B.S."/>
            <person name="Weisshaar B."/>
            <person name="Liu B."/>
            <person name="Li B."/>
            <person name="Liu B."/>
            <person name="Tong C."/>
            <person name="Song C."/>
            <person name="Duran C."/>
            <person name="Peng C."/>
            <person name="Geng C."/>
            <person name="Koh C."/>
            <person name="Lin C."/>
            <person name="Edwards D."/>
            <person name="Mu D."/>
            <person name="Shen D."/>
            <person name="Soumpourou E."/>
            <person name="Li F."/>
            <person name="Fraser F."/>
            <person name="Conant G."/>
            <person name="Lassalle G."/>
            <person name="King G.J."/>
            <person name="Bonnema G."/>
            <person name="Tang H."/>
            <person name="Wang H."/>
            <person name="Belcram H."/>
            <person name="Zhou H."/>
            <person name="Hirakawa H."/>
            <person name="Abe H."/>
            <person name="Guo H."/>
            <person name="Wang H."/>
            <person name="Jin H."/>
            <person name="Parkin I.A."/>
            <person name="Batley J."/>
            <person name="Kim J.S."/>
            <person name="Just J."/>
            <person name="Li J."/>
            <person name="Xu J."/>
            <person name="Deng J."/>
            <person name="Kim J.A."/>
            <person name="Li J."/>
            <person name="Yu J."/>
            <person name="Meng J."/>
            <person name="Wang J."/>
            <person name="Min J."/>
            <person name="Poulain J."/>
            <person name="Wang J."/>
            <person name="Hatakeyama K."/>
            <person name="Wu K."/>
            <person name="Wang L."/>
            <person name="Fang L."/>
            <person name="Trick M."/>
            <person name="Links M.G."/>
            <person name="Zhao M."/>
            <person name="Jin M."/>
            <person name="Ramchiary N."/>
            <person name="Drou N."/>
            <person name="Berkman P.J."/>
            <person name="Cai Q."/>
            <person name="Huang Q."/>
            <person name="Li R."/>
            <person name="Tabata S."/>
            <person name="Cheng S."/>
            <person name="Zhang S."/>
            <person name="Zhang S."/>
            <person name="Huang S."/>
            <person name="Sato S."/>
            <person name="Sun S."/>
            <person name="Kwon S.J."/>
            <person name="Choi S.R."/>
            <person name="Lee T.H."/>
            <person name="Fan W."/>
            <person name="Zhao X."/>
            <person name="Tan X."/>
            <person name="Xu X."/>
            <person name="Wang Y."/>
            <person name="Qiu Y."/>
            <person name="Yin Y."/>
            <person name="Li Y."/>
            <person name="Du Y."/>
            <person name="Liao Y."/>
            <person name="Lim Y."/>
            <person name="Narusaka Y."/>
            <person name="Wang Y."/>
            <person name="Wang Z."/>
            <person name="Li Z."/>
            <person name="Wang Z."/>
            <person name="Xiong Z."/>
            <person name="Zhang Z."/>
        </authorList>
    </citation>
    <scope>NUCLEOTIDE SEQUENCE [LARGE SCALE GENOMIC DNA]</scope>
    <source>
        <strain evidence="1 2">cv. Chiifu-401-42</strain>
    </source>
</reference>
<dbReference type="HOGENOM" id="CLU_886689_0_0_1"/>
<proteinExistence type="predicted"/>
<sequence length="314" mass="35536">MEVSRALFLMLTPVADTVITHLVRFWKARDVNKRGELMGVDTLLLDEKVCLLRRRLSKCTWLNTSRHLLREGATYEISRFDVISSNTEYKQDRSTTVSASVYNAQAGQLKEKFLAVGVPKVIVGTSINPKFVPSLWLNLTASHTLRTSNCVCFFPRRRLSKCTWLNTSRHLLREGATYEISRFDVISSNTEYKQDRSTTVSASVYNAQAGQLKEKFLAVGVPKSTTVSASVYNAQAGQLKEKFLAVGVPKVIVATSINPKFLHGVFLWMLILGHVPTLTTKQEPLRPLLADEYESGWRKFLEMIQKFRMFADHA</sequence>
<keyword evidence="2" id="KW-1185">Reference proteome</keyword>
<evidence type="ECO:0000313" key="1">
    <source>
        <dbReference type="EnsemblPlants" id="Bra012625.1-P"/>
    </source>
</evidence>
<dbReference type="EnsemblPlants" id="Bra012625.1">
    <property type="protein sequence ID" value="Bra012625.1-P"/>
    <property type="gene ID" value="Bra012625"/>
</dbReference>